<dbReference type="AlphaFoldDB" id="A0AAV3EZQ3"/>
<keyword evidence="1" id="KW-0732">Signal</keyword>
<comment type="caution">
    <text evidence="2">The sequence shown here is derived from an EMBL/GenBank/DDBJ whole genome shotgun (WGS) entry which is preliminary data.</text>
</comment>
<dbReference type="Gene3D" id="2.180.10.10">
    <property type="entry name" value="RHS repeat-associated core"/>
    <property type="match status" value="1"/>
</dbReference>
<gene>
    <name evidence="2" type="ORF">HMPREF9715_03139</name>
</gene>
<dbReference type="PROSITE" id="PS51257">
    <property type="entry name" value="PROKAR_LIPOPROTEIN"/>
    <property type="match status" value="1"/>
</dbReference>
<dbReference type="Proteomes" id="UP000004834">
    <property type="component" value="Unassembled WGS sequence"/>
</dbReference>
<name>A0AAV3EZQ3_9FLAO</name>
<sequence>MLKSMKKFLKPIVLSTITLFAISCSSSDDNTPKPEESNTLTVLKEVTITDYSNIVNSKLKPKSELSEQSTITYEYNESGKVSSFSYKGKQEIQEGGQDFNLNYVYTYNNDGTLKELIGTSYPENDIEEHFIYEYNDKKQIVKNTDKESDETLSYTYDNNNRIIYVTSDRKDSPYKLEYTYDTKNNIVKGNYVSETFKKTNEYTFDNKLSPFTNMSINNMHMENLLPENLPETFLGVNNVITSTDKDFQALNTTSVYEYNTSNFPIKVTTHHTLNPKNIHSVITYTYKTIKVKK</sequence>
<evidence type="ECO:0000313" key="3">
    <source>
        <dbReference type="Proteomes" id="UP000004834"/>
    </source>
</evidence>
<proteinExistence type="predicted"/>
<accession>A0AAV3EZQ3</accession>
<organism evidence="2 3">
    <name type="scientific">Myroides odoratimimus CIP 101113</name>
    <dbReference type="NCBI Taxonomy" id="883154"/>
    <lineage>
        <taxon>Bacteria</taxon>
        <taxon>Pseudomonadati</taxon>
        <taxon>Bacteroidota</taxon>
        <taxon>Flavobacteriia</taxon>
        <taxon>Flavobacteriales</taxon>
        <taxon>Flavobacteriaceae</taxon>
        <taxon>Myroides</taxon>
    </lineage>
</organism>
<feature type="chain" id="PRO_5043495097" description="YD repeat (Two copies)" evidence="1">
    <location>
        <begin position="27"/>
        <end position="293"/>
    </location>
</feature>
<feature type="signal peptide" evidence="1">
    <location>
        <begin position="1"/>
        <end position="26"/>
    </location>
</feature>
<evidence type="ECO:0000313" key="2">
    <source>
        <dbReference type="EMBL" id="EHO06418.1"/>
    </source>
</evidence>
<evidence type="ECO:0008006" key="4">
    <source>
        <dbReference type="Google" id="ProtNLM"/>
    </source>
</evidence>
<dbReference type="EMBL" id="AGEE01000051">
    <property type="protein sequence ID" value="EHO06418.1"/>
    <property type="molecule type" value="Genomic_DNA"/>
</dbReference>
<reference evidence="2 3" key="1">
    <citation type="submission" date="2011-11" db="EMBL/GenBank/DDBJ databases">
        <title>The Genome Sequence of Myroides odoratimimus CIP 101113.</title>
        <authorList>
            <person name="Earl A."/>
            <person name="Ward D."/>
            <person name="Feldgarden M."/>
            <person name="Gevers D."/>
            <person name="Huys G."/>
            <person name="Young S.K."/>
            <person name="Zeng Q."/>
            <person name="Gargeya S."/>
            <person name="Fitzgerald M."/>
            <person name="Haas B."/>
            <person name="Abouelleil A."/>
            <person name="Alvarado L."/>
            <person name="Arachchi H.M."/>
            <person name="Berlin A."/>
            <person name="Brown A."/>
            <person name="Chapman S.B."/>
            <person name="Chen Z."/>
            <person name="Dunbar C."/>
            <person name="Freedman E."/>
            <person name="Gearin G."/>
            <person name="Goldberg J."/>
            <person name="Griggs A."/>
            <person name="Gujja S."/>
            <person name="Heiman D."/>
            <person name="Howarth C."/>
            <person name="Larson L."/>
            <person name="Lui A."/>
            <person name="MacDonald P.J.P."/>
            <person name="Montmayeur A."/>
            <person name="Murphy C."/>
            <person name="Neiman D."/>
            <person name="Pearson M."/>
            <person name="Priest M."/>
            <person name="Roberts A."/>
            <person name="Saif S."/>
            <person name="Shea T."/>
            <person name="Shenoy N."/>
            <person name="Sisk P."/>
            <person name="Stolte C."/>
            <person name="Sykes S."/>
            <person name="Wortman J."/>
            <person name="Nusbaum C."/>
            <person name="Birren B."/>
        </authorList>
    </citation>
    <scope>NUCLEOTIDE SEQUENCE [LARGE SCALE GENOMIC DNA]</scope>
    <source>
        <strain evidence="2 3">CIP 101113</strain>
    </source>
</reference>
<evidence type="ECO:0000256" key="1">
    <source>
        <dbReference type="SAM" id="SignalP"/>
    </source>
</evidence>
<protein>
    <recommendedName>
        <fullName evidence="4">YD repeat (Two copies)</fullName>
    </recommendedName>
</protein>